<name>A0A1G6M253_9ACTN</name>
<accession>A0A1G6M253</accession>
<gene>
    <name evidence="1" type="ORF">SAMN04487824_1185</name>
</gene>
<evidence type="ECO:0000313" key="1">
    <source>
        <dbReference type="EMBL" id="SDC49613.1"/>
    </source>
</evidence>
<protein>
    <recommendedName>
        <fullName evidence="3">Pyridoxamine 5'-phosphate oxidase family protein</fullName>
    </recommendedName>
</protein>
<proteinExistence type="predicted"/>
<evidence type="ECO:0000313" key="2">
    <source>
        <dbReference type="Proteomes" id="UP000198528"/>
    </source>
</evidence>
<dbReference type="Proteomes" id="UP000198528">
    <property type="component" value="Unassembled WGS sequence"/>
</dbReference>
<dbReference type="AlphaFoldDB" id="A0A1G6M253"/>
<dbReference type="SUPFAM" id="SSF50475">
    <property type="entry name" value="FMN-binding split barrel"/>
    <property type="match status" value="1"/>
</dbReference>
<dbReference type="STRING" id="604330.SAMN04489857_0138"/>
<dbReference type="PANTHER" id="PTHR34071">
    <property type="entry name" value="5-NITROIMIDAZOLE ANTIBIOTICS RESISTANCE PROTEIN, NIMA-FAMILY-RELATED PROTEIN-RELATED"/>
    <property type="match status" value="1"/>
</dbReference>
<dbReference type="InterPro" id="IPR012349">
    <property type="entry name" value="Split_barrel_FMN-bd"/>
</dbReference>
<reference evidence="2" key="1">
    <citation type="submission" date="2016-10" db="EMBL/GenBank/DDBJ databases">
        <authorList>
            <person name="Varghese N."/>
            <person name="Submissions S."/>
        </authorList>
    </citation>
    <scope>NUCLEOTIDE SEQUENCE [LARGE SCALE GENOMIC DNA]</scope>
    <source>
        <strain evidence="2">DSM 22619</strain>
    </source>
</reference>
<sequence length="167" mass="18412">MQAMRRKDRSVTDPVKIERILSAARIVHLGLVDGGRPYVVPLHYCYEYAGTDLTLYMHSARSGRKIDVIGGGAPCFVELECDVDLDDGGDTPYQLACKYGSFYSSVMGEGTASLVTDEDEKVHALKLLMRQQTGRSFPITRLMAKPVAVIRAHIPADALTAKAHMRK</sequence>
<dbReference type="Gene3D" id="2.30.110.10">
    <property type="entry name" value="Electron Transport, Fmn-binding Protein, Chain A"/>
    <property type="match status" value="1"/>
</dbReference>
<dbReference type="PANTHER" id="PTHR34071:SF2">
    <property type="entry name" value="FLAVIN-NUCLEOTIDE-BINDING PROTEIN"/>
    <property type="match status" value="1"/>
</dbReference>
<dbReference type="Pfam" id="PF12900">
    <property type="entry name" value="Pyridox_ox_2"/>
    <property type="match status" value="1"/>
</dbReference>
<keyword evidence="2" id="KW-1185">Reference proteome</keyword>
<dbReference type="InterPro" id="IPR024747">
    <property type="entry name" value="Pyridox_Oxase-rel"/>
</dbReference>
<organism evidence="1 2">
    <name type="scientific">Parafannyhessea umbonata</name>
    <dbReference type="NCBI Taxonomy" id="604330"/>
    <lineage>
        <taxon>Bacteria</taxon>
        <taxon>Bacillati</taxon>
        <taxon>Actinomycetota</taxon>
        <taxon>Coriobacteriia</taxon>
        <taxon>Coriobacteriales</taxon>
        <taxon>Atopobiaceae</taxon>
        <taxon>Parafannyhessea</taxon>
    </lineage>
</organism>
<dbReference type="EMBL" id="FMZL01000018">
    <property type="protein sequence ID" value="SDC49613.1"/>
    <property type="molecule type" value="Genomic_DNA"/>
</dbReference>
<dbReference type="RefSeq" id="WP_218118099.1">
    <property type="nucleotide sequence ID" value="NZ_FMZL01000018.1"/>
</dbReference>
<evidence type="ECO:0008006" key="3">
    <source>
        <dbReference type="Google" id="ProtNLM"/>
    </source>
</evidence>